<reference evidence="3" key="1">
    <citation type="submission" date="2021-05" db="EMBL/GenBank/DDBJ databases">
        <authorList>
            <person name="Alioto T."/>
            <person name="Alioto T."/>
            <person name="Gomez Garrido J."/>
        </authorList>
    </citation>
    <scope>NUCLEOTIDE SEQUENCE</scope>
</reference>
<proteinExistence type="predicted"/>
<keyword evidence="1" id="KW-1133">Transmembrane helix</keyword>
<sequence length="328" mass="37433">MSSEDKYLDDLLSVGETRSVNEELFAAGVPPWYDRVKITRAQRYFRENFAAIYYATICGLLAALTVPSILNALIFTTRKPTFKIAAKRYLAAMKHTINWYCQDFEPGSSSWKSLEHVRRVHSTIVKRANAKNYGIIISQKDLAITQFAFMGYVILNPEKVGSKTSPQDLEALCHFWRVLGFLLGLEDRFNVCTPNMEETIARIDQIQRKHLKSALTNRDDKFERAAEALLAGLWCFNLLLDHGALMFAAGRVAGLPGYGYWSAEKLAGEESHYRQLGWKSRGVLFVILSIHEVMLQKDWFRNIFNWILLTLGQFVIVVSNVVLKILKV</sequence>
<feature type="transmembrane region" description="Helical" evidence="1">
    <location>
        <begin position="303"/>
        <end position="323"/>
    </location>
</feature>
<name>A0A8D8AFI5_CULPI</name>
<dbReference type="EMBL" id="HBUE01022822">
    <property type="protein sequence ID" value="CAG6453426.1"/>
    <property type="molecule type" value="Transcribed_RNA"/>
</dbReference>
<feature type="transmembrane region" description="Helical" evidence="1">
    <location>
        <begin position="228"/>
        <end position="249"/>
    </location>
</feature>
<evidence type="ECO:0000259" key="2">
    <source>
        <dbReference type="Pfam" id="PF09995"/>
    </source>
</evidence>
<keyword evidence="1" id="KW-0472">Membrane</keyword>
<dbReference type="PANTHER" id="PTHR37159">
    <property type="entry name" value="GH11867P"/>
    <property type="match status" value="1"/>
</dbReference>
<dbReference type="AlphaFoldDB" id="A0A8D8AFI5"/>
<keyword evidence="1" id="KW-0812">Transmembrane</keyword>
<dbReference type="GO" id="GO:0016491">
    <property type="term" value="F:oxidoreductase activity"/>
    <property type="evidence" value="ECO:0007669"/>
    <property type="project" value="InterPro"/>
</dbReference>
<accession>A0A8D8AFI5</accession>
<dbReference type="PANTHER" id="PTHR37159:SF1">
    <property type="entry name" value="GH11867P"/>
    <property type="match status" value="1"/>
</dbReference>
<evidence type="ECO:0000313" key="3">
    <source>
        <dbReference type="EMBL" id="CAG6453426.1"/>
    </source>
</evidence>
<evidence type="ECO:0000256" key="1">
    <source>
        <dbReference type="SAM" id="Phobius"/>
    </source>
</evidence>
<protein>
    <submittedName>
        <fullName evidence="3">(northern house mosquito) hypothetical protein</fullName>
    </submittedName>
</protein>
<feature type="transmembrane region" description="Helical" evidence="1">
    <location>
        <begin position="51"/>
        <end position="74"/>
    </location>
</feature>
<feature type="domain" description="ER-bound oxygenase mpaB/mpaB'/Rubber oxygenase catalytic" evidence="2">
    <location>
        <begin position="43"/>
        <end position="211"/>
    </location>
</feature>
<dbReference type="InterPro" id="IPR018713">
    <property type="entry name" value="MPAB/Lcp_cat_dom"/>
</dbReference>
<dbReference type="Pfam" id="PF09995">
    <property type="entry name" value="MPAB_Lcp_cat"/>
    <property type="match status" value="1"/>
</dbReference>
<organism evidence="3">
    <name type="scientific">Culex pipiens</name>
    <name type="common">House mosquito</name>
    <dbReference type="NCBI Taxonomy" id="7175"/>
    <lineage>
        <taxon>Eukaryota</taxon>
        <taxon>Metazoa</taxon>
        <taxon>Ecdysozoa</taxon>
        <taxon>Arthropoda</taxon>
        <taxon>Hexapoda</taxon>
        <taxon>Insecta</taxon>
        <taxon>Pterygota</taxon>
        <taxon>Neoptera</taxon>
        <taxon>Endopterygota</taxon>
        <taxon>Diptera</taxon>
        <taxon>Nematocera</taxon>
        <taxon>Culicoidea</taxon>
        <taxon>Culicidae</taxon>
        <taxon>Culicinae</taxon>
        <taxon>Culicini</taxon>
        <taxon>Culex</taxon>
        <taxon>Culex</taxon>
    </lineage>
</organism>